<evidence type="ECO:0000313" key="1">
    <source>
        <dbReference type="EMBL" id="CAD8125810.1"/>
    </source>
</evidence>
<name>A0A8S1RFI9_9CILI</name>
<gene>
    <name evidence="1" type="ORF">PSON_ATCC_30995.1.T1620073</name>
</gene>
<protein>
    <submittedName>
        <fullName evidence="1">Uncharacterized protein</fullName>
    </submittedName>
</protein>
<dbReference type="OrthoDB" id="287021at2759"/>
<dbReference type="EMBL" id="CAJJDN010000162">
    <property type="protein sequence ID" value="CAD8125810.1"/>
    <property type="molecule type" value="Genomic_DNA"/>
</dbReference>
<accession>A0A8S1RFI9</accession>
<organism evidence="1 2">
    <name type="scientific">Paramecium sonneborni</name>
    <dbReference type="NCBI Taxonomy" id="65129"/>
    <lineage>
        <taxon>Eukaryota</taxon>
        <taxon>Sar</taxon>
        <taxon>Alveolata</taxon>
        <taxon>Ciliophora</taxon>
        <taxon>Intramacronucleata</taxon>
        <taxon>Oligohymenophorea</taxon>
        <taxon>Peniculida</taxon>
        <taxon>Parameciidae</taxon>
        <taxon>Paramecium</taxon>
    </lineage>
</organism>
<dbReference type="Proteomes" id="UP000692954">
    <property type="component" value="Unassembled WGS sequence"/>
</dbReference>
<evidence type="ECO:0000313" key="2">
    <source>
        <dbReference type="Proteomes" id="UP000692954"/>
    </source>
</evidence>
<comment type="caution">
    <text evidence="1">The sequence shown here is derived from an EMBL/GenBank/DDBJ whole genome shotgun (WGS) entry which is preliminary data.</text>
</comment>
<reference evidence="1" key="1">
    <citation type="submission" date="2021-01" db="EMBL/GenBank/DDBJ databases">
        <authorList>
            <consortium name="Genoscope - CEA"/>
            <person name="William W."/>
        </authorList>
    </citation>
    <scope>NUCLEOTIDE SEQUENCE</scope>
</reference>
<sequence length="271" mass="32228">MNNVQQFDRSLLTVDIVGAQPNQKGSYLDKIIAQDIRQNNHTKIQYPMTKQDPQYGRRRYQHDFHHFYNSCVPQGENYFDGSHKKHYNLHEGEIKQYKALENYYDQPKYYHLILGNLQEDRLLATKDIEGAIPGTYTSKVIRNQEKAQKLRQERDYLRAQNNKALYLSQLESKIDNQSQIEKQPNQNQSYSISPTPQYSIYQNQSNEIPQPKYEYMNKPLKLPPILDRNTPVINPISNKFQFRQNYQNYSPQDYDKNISILQQNQPMRLFV</sequence>
<proteinExistence type="predicted"/>
<dbReference type="AlphaFoldDB" id="A0A8S1RFI9"/>
<keyword evidence="2" id="KW-1185">Reference proteome</keyword>